<dbReference type="EMBL" id="JABTCF010000017">
    <property type="protein sequence ID" value="MBD0779983.1"/>
    <property type="molecule type" value="Genomic_DNA"/>
</dbReference>
<feature type="chain" id="PRO_5045754157" description="CarboxypepD_reg-like domain-containing protein" evidence="1">
    <location>
        <begin position="23"/>
        <end position="270"/>
    </location>
</feature>
<accession>A0ABR7V5G7</accession>
<name>A0ABR7V5G7_9FLAO</name>
<keyword evidence="1" id="KW-0732">Signal</keyword>
<reference evidence="2" key="1">
    <citation type="submission" date="2020-05" db="EMBL/GenBank/DDBJ databases">
        <title>The draft genome sequence of Maribacter sp. ANRC-HE7.</title>
        <authorList>
            <person name="Mu L."/>
        </authorList>
    </citation>
    <scope>NUCLEOTIDE SEQUENCE</scope>
    <source>
        <strain evidence="2">ANRC-HE7</strain>
    </source>
</reference>
<proteinExistence type="predicted"/>
<sequence length="270" mass="30655">MQKRLKSLLPLLMVLASFTGFGQKNTTRLHGQAKSFKNDVSNILIINLNSKKSTITDALGMFTIEVKLKDTLRFTAVQYKTKEISITDSILLENPLIVNLVENVINLNEVTVTPYNLTGKIDLDIERLAIKPMITSSSLGLPNANIDVMTQSERLLLEADRGKYVYYYGIAMVINTHKLMNKISGRTKSFEEMVARDGNMEIEKEIIAKFSKRTISENFDIPETNIDGFLTYCMSQQDFQTLSQAANSMELWEYLKAKSLEFKKSDLLKE</sequence>
<evidence type="ECO:0000313" key="3">
    <source>
        <dbReference type="Proteomes" id="UP001166021"/>
    </source>
</evidence>
<evidence type="ECO:0008006" key="4">
    <source>
        <dbReference type="Google" id="ProtNLM"/>
    </source>
</evidence>
<organism evidence="2 3">
    <name type="scientific">Maribacter aquimaris</name>
    <dbReference type="NCBI Taxonomy" id="2737171"/>
    <lineage>
        <taxon>Bacteria</taxon>
        <taxon>Pseudomonadati</taxon>
        <taxon>Bacteroidota</taxon>
        <taxon>Flavobacteriia</taxon>
        <taxon>Flavobacteriales</taxon>
        <taxon>Flavobacteriaceae</taxon>
        <taxon>Maribacter</taxon>
    </lineage>
</organism>
<dbReference type="RefSeq" id="WP_188245414.1">
    <property type="nucleotide sequence ID" value="NZ_JABTCF010000017.1"/>
</dbReference>
<evidence type="ECO:0000313" key="2">
    <source>
        <dbReference type="EMBL" id="MBD0779983.1"/>
    </source>
</evidence>
<evidence type="ECO:0000256" key="1">
    <source>
        <dbReference type="SAM" id="SignalP"/>
    </source>
</evidence>
<feature type="signal peptide" evidence="1">
    <location>
        <begin position="1"/>
        <end position="22"/>
    </location>
</feature>
<dbReference type="Proteomes" id="UP001166021">
    <property type="component" value="Unassembled WGS sequence"/>
</dbReference>
<protein>
    <recommendedName>
        <fullName evidence="4">CarboxypepD_reg-like domain-containing protein</fullName>
    </recommendedName>
</protein>
<dbReference type="SUPFAM" id="SSF49464">
    <property type="entry name" value="Carboxypeptidase regulatory domain-like"/>
    <property type="match status" value="1"/>
</dbReference>
<dbReference type="InterPro" id="IPR008969">
    <property type="entry name" value="CarboxyPept-like_regulatory"/>
</dbReference>
<keyword evidence="3" id="KW-1185">Reference proteome</keyword>
<comment type="caution">
    <text evidence="2">The sequence shown here is derived from an EMBL/GenBank/DDBJ whole genome shotgun (WGS) entry which is preliminary data.</text>
</comment>
<dbReference type="Pfam" id="PF13715">
    <property type="entry name" value="CarbopepD_reg_2"/>
    <property type="match status" value="1"/>
</dbReference>
<gene>
    <name evidence="2" type="ORF">HPE56_19465</name>
</gene>